<evidence type="ECO:0000256" key="4">
    <source>
        <dbReference type="ARBA" id="ARBA00004613"/>
    </source>
</evidence>
<evidence type="ECO:0000256" key="7">
    <source>
        <dbReference type="ARBA" id="ARBA00022670"/>
    </source>
</evidence>
<evidence type="ECO:0000259" key="19">
    <source>
        <dbReference type="PROSITE" id="PS50093"/>
    </source>
</evidence>
<evidence type="ECO:0000256" key="3">
    <source>
        <dbReference type="ARBA" id="ARBA00001947"/>
    </source>
</evidence>
<comment type="cofactor">
    <cofactor evidence="3">
        <name>Zn(2+)</name>
        <dbReference type="ChEBI" id="CHEBI:29105"/>
    </cofactor>
</comment>
<evidence type="ECO:0000256" key="10">
    <source>
        <dbReference type="ARBA" id="ARBA00022801"/>
    </source>
</evidence>
<evidence type="ECO:0000256" key="13">
    <source>
        <dbReference type="ARBA" id="ARBA00023026"/>
    </source>
</evidence>
<evidence type="ECO:0000256" key="15">
    <source>
        <dbReference type="ARBA" id="ARBA00023145"/>
    </source>
</evidence>
<dbReference type="PANTHER" id="PTHR13062:SF9">
    <property type="entry name" value="MICROBIAL COLLAGENASE"/>
    <property type="match status" value="1"/>
</dbReference>
<dbReference type="Proteomes" id="UP000586042">
    <property type="component" value="Unassembled WGS sequence"/>
</dbReference>
<feature type="domain" description="PKD" evidence="19">
    <location>
        <begin position="637"/>
        <end position="714"/>
    </location>
</feature>
<evidence type="ECO:0000256" key="5">
    <source>
        <dbReference type="ARBA" id="ARBA00012653"/>
    </source>
</evidence>
<feature type="chain" id="PRO_5030956067" description="microbial collagenase" evidence="18">
    <location>
        <begin position="28"/>
        <end position="829"/>
    </location>
</feature>
<dbReference type="PANTHER" id="PTHR13062">
    <property type="entry name" value="COLLAGENASE"/>
    <property type="match status" value="1"/>
</dbReference>
<dbReference type="GO" id="GO:0005975">
    <property type="term" value="P:carbohydrate metabolic process"/>
    <property type="evidence" value="ECO:0007669"/>
    <property type="project" value="UniProtKB-ARBA"/>
</dbReference>
<evidence type="ECO:0000256" key="12">
    <source>
        <dbReference type="ARBA" id="ARBA00022837"/>
    </source>
</evidence>
<evidence type="ECO:0000256" key="1">
    <source>
        <dbReference type="ARBA" id="ARBA00000424"/>
    </source>
</evidence>
<evidence type="ECO:0000256" key="16">
    <source>
        <dbReference type="PIRSR" id="PIRSR602169-1"/>
    </source>
</evidence>
<keyword evidence="7" id="KW-0645">Protease</keyword>
<comment type="subcellular location">
    <subcellularLocation>
        <location evidence="4">Secreted</location>
    </subcellularLocation>
</comment>
<reference evidence="20 21" key="1">
    <citation type="submission" date="2020-06" db="EMBL/GenBank/DDBJ databases">
        <title>Nonomuraea sp. SMC257, a novel actinomycete isolated from soil.</title>
        <authorList>
            <person name="Chanama M."/>
        </authorList>
    </citation>
    <scope>NUCLEOTIDE SEQUENCE [LARGE SCALE GENOMIC DNA]</scope>
    <source>
        <strain evidence="20 21">SMC257</strain>
    </source>
</reference>
<feature type="region of interest" description="Disordered" evidence="17">
    <location>
        <begin position="29"/>
        <end position="77"/>
    </location>
</feature>
<evidence type="ECO:0000256" key="2">
    <source>
        <dbReference type="ARBA" id="ARBA00001913"/>
    </source>
</evidence>
<dbReference type="Gene3D" id="1.10.390.20">
    <property type="match status" value="1"/>
</dbReference>
<keyword evidence="10" id="KW-0378">Hydrolase</keyword>
<dbReference type="GO" id="GO:0008270">
    <property type="term" value="F:zinc ion binding"/>
    <property type="evidence" value="ECO:0007669"/>
    <property type="project" value="InterPro"/>
</dbReference>
<dbReference type="Gene3D" id="2.60.120.380">
    <property type="match status" value="1"/>
</dbReference>
<dbReference type="PRINTS" id="PR00931">
    <property type="entry name" value="MICOLLPTASE"/>
</dbReference>
<dbReference type="InterPro" id="IPR013661">
    <property type="entry name" value="Peptidase_M9_N_dom"/>
</dbReference>
<name>A0A7Y6M5I6_9ACTN</name>
<feature type="active site" evidence="16">
    <location>
        <position position="502"/>
    </location>
</feature>
<dbReference type="Gene3D" id="2.60.40.10">
    <property type="entry name" value="Immunoglobulins"/>
    <property type="match status" value="1"/>
</dbReference>
<dbReference type="SMART" id="SM00089">
    <property type="entry name" value="PKD"/>
    <property type="match status" value="1"/>
</dbReference>
<dbReference type="Pfam" id="PF18911">
    <property type="entry name" value="PKD_4"/>
    <property type="match status" value="1"/>
</dbReference>
<evidence type="ECO:0000256" key="6">
    <source>
        <dbReference type="ARBA" id="ARBA00022525"/>
    </source>
</evidence>
<evidence type="ECO:0000256" key="14">
    <source>
        <dbReference type="ARBA" id="ARBA00023049"/>
    </source>
</evidence>
<accession>A0A7Y6M5I6</accession>
<evidence type="ECO:0000256" key="8">
    <source>
        <dbReference type="ARBA" id="ARBA00022723"/>
    </source>
</evidence>
<dbReference type="EMBL" id="JABWGN010000009">
    <property type="protein sequence ID" value="NUW34610.1"/>
    <property type="molecule type" value="Genomic_DNA"/>
</dbReference>
<feature type="compositionally biased region" description="Basic and acidic residues" evidence="17">
    <location>
        <begin position="42"/>
        <end position="58"/>
    </location>
</feature>
<dbReference type="Pfam" id="PF08453">
    <property type="entry name" value="Peptidase_M9_N"/>
    <property type="match status" value="1"/>
</dbReference>
<dbReference type="AlphaFoldDB" id="A0A7Y6M5I6"/>
<keyword evidence="11" id="KW-0862">Zinc</keyword>
<evidence type="ECO:0000256" key="18">
    <source>
        <dbReference type="SAM" id="SignalP"/>
    </source>
</evidence>
<evidence type="ECO:0000313" key="20">
    <source>
        <dbReference type="EMBL" id="NUW34610.1"/>
    </source>
</evidence>
<protein>
    <recommendedName>
        <fullName evidence="5">microbial collagenase</fullName>
        <ecNumber evidence="5">3.4.24.3</ecNumber>
    </recommendedName>
</protein>
<keyword evidence="14" id="KW-0482">Metalloprotease</keyword>
<dbReference type="PROSITE" id="PS50093">
    <property type="entry name" value="PKD"/>
    <property type="match status" value="1"/>
</dbReference>
<dbReference type="CDD" id="cd00146">
    <property type="entry name" value="PKD"/>
    <property type="match status" value="1"/>
</dbReference>
<dbReference type="InterPro" id="IPR000601">
    <property type="entry name" value="PKD_dom"/>
</dbReference>
<dbReference type="InterPro" id="IPR007280">
    <property type="entry name" value="Peptidase_C_arc/bac"/>
</dbReference>
<dbReference type="EC" id="3.4.24.3" evidence="5"/>
<dbReference type="InterPro" id="IPR002169">
    <property type="entry name" value="Peptidase_M9A/M9B"/>
</dbReference>
<dbReference type="InterPro" id="IPR022409">
    <property type="entry name" value="PKD/Chitinase_dom"/>
</dbReference>
<keyword evidence="21" id="KW-1185">Reference proteome</keyword>
<comment type="catalytic activity">
    <reaction evidence="1">
        <text>Digestion of native collagen in the triple helical region at Xaa-|-Gly bonds. With synthetic peptides, a preference is shown for Gly at P3 and P1', Pro and Ala at P2 and P2', and hydroxyproline, Ala or Arg at P3'.</text>
        <dbReference type="EC" id="3.4.24.3"/>
    </reaction>
</comment>
<keyword evidence="13" id="KW-0843">Virulence</keyword>
<feature type="signal peptide" evidence="18">
    <location>
        <begin position="1"/>
        <end position="27"/>
    </location>
</feature>
<keyword evidence="8" id="KW-0479">Metal-binding</keyword>
<sequence length="829" mass="89288">MSARRLAVSLLSVITLITAGASTPVFAVSTDTPLSTPTPAKQDGRKVDGRTRIADPKAPDAINQRQRPTESEPLLSPAKNAPKALLKTDTAAAAACSVSDFTNNTGSALVSAIKAASVNCINTLFALTGSNQYYAFRESQMITAANALRANATSYNGTNAASTEQVVLYLRAGYYIQFNNPDTVPAYTSSLASATEAALDAFYANSHAYDATDANGEVLGEAVTLIDSARENVRYLYVVKRLLNNYTNAYNSLWYLRNAVNNTFTVLTRGEWVTGYPAAVQADPSIVDSLWNFASRHMDLIGGDSEFIDVNAGGELARFLQYAGLRGKVRPLVKGLFDNSSITGARQPLWIRVAIVANDKDADNCSYYGTCDLPTRVKAAILPQNHTCSPGVLHVVAQRMTTQELQDACASMLNQNAYFHTMVQDGGQPVANDNNANMEIVVFASVGDYQQYAGYLFGIATDNGGMYLEGDPSKQGNQPRFIAYQSPADNGFAARVWNLNHEYTHYLDGRYDTYGDFAAETVKPNIWWIEGVAEYVSYSYRNLAYTAALNEAPRHTYALSTLFDSTYENTDVNRTYHWGYLAVRYMVEKHRSDVTKLLGYYRAGDYTAAYTFTKSLNYNSDFTAWLDTLSGGSGNKPPTASFTVTTSGLTAGFTDTSTDPDGSIASRSWTFGDGTSSTSANPTHPYAAAGTYTVTLKVTDNAGTSATTSKTVTVGSSDLPTCGGSNPQIMDKNCQRADISATSGNYAYFSIYIPAGTTSLNITVSGGSGNADLYFNPGDWATTGAYTAKSTNSGNGETLTVTNLRPGTYHYISLYGASAFSGATLSTRY</sequence>
<gene>
    <name evidence="20" type="ORF">HTZ77_24705</name>
</gene>
<dbReference type="GO" id="GO:0005576">
    <property type="term" value="C:extracellular region"/>
    <property type="evidence" value="ECO:0007669"/>
    <property type="project" value="UniProtKB-SubCell"/>
</dbReference>
<dbReference type="GO" id="GO:0004222">
    <property type="term" value="F:metalloendopeptidase activity"/>
    <property type="evidence" value="ECO:0007669"/>
    <property type="project" value="UniProtKB-EC"/>
</dbReference>
<evidence type="ECO:0000256" key="17">
    <source>
        <dbReference type="SAM" id="MobiDB-lite"/>
    </source>
</evidence>
<proteinExistence type="predicted"/>
<evidence type="ECO:0000313" key="21">
    <source>
        <dbReference type="Proteomes" id="UP000586042"/>
    </source>
</evidence>
<keyword evidence="9 18" id="KW-0732">Signal</keyword>
<dbReference type="Pfam" id="PF01752">
    <property type="entry name" value="Peptidase_M9"/>
    <property type="match status" value="1"/>
</dbReference>
<dbReference type="GO" id="GO:0006508">
    <property type="term" value="P:proteolysis"/>
    <property type="evidence" value="ECO:0007669"/>
    <property type="project" value="UniProtKB-KW"/>
</dbReference>
<keyword evidence="6" id="KW-0964">Secreted</keyword>
<dbReference type="Gene3D" id="3.40.30.160">
    <property type="entry name" value="Collagenase ColT, N-terminal domain"/>
    <property type="match status" value="1"/>
</dbReference>
<comment type="caution">
    <text evidence="20">The sequence shown here is derived from an EMBL/GenBank/DDBJ whole genome shotgun (WGS) entry which is preliminary data.</text>
</comment>
<feature type="compositionally biased region" description="Polar residues" evidence="17">
    <location>
        <begin position="29"/>
        <end position="39"/>
    </location>
</feature>
<dbReference type="InterPro" id="IPR013783">
    <property type="entry name" value="Ig-like_fold"/>
</dbReference>
<keyword evidence="15" id="KW-0865">Zymogen</keyword>
<dbReference type="SUPFAM" id="SSF49299">
    <property type="entry name" value="PKD domain"/>
    <property type="match status" value="1"/>
</dbReference>
<organism evidence="20 21">
    <name type="scientific">Nonomuraea montanisoli</name>
    <dbReference type="NCBI Taxonomy" id="2741721"/>
    <lineage>
        <taxon>Bacteria</taxon>
        <taxon>Bacillati</taxon>
        <taxon>Actinomycetota</taxon>
        <taxon>Actinomycetes</taxon>
        <taxon>Streptosporangiales</taxon>
        <taxon>Streptosporangiaceae</taxon>
        <taxon>Nonomuraea</taxon>
    </lineage>
</organism>
<evidence type="ECO:0000256" key="11">
    <source>
        <dbReference type="ARBA" id="ARBA00022833"/>
    </source>
</evidence>
<keyword evidence="12" id="KW-0106">Calcium</keyword>
<evidence type="ECO:0000256" key="9">
    <source>
        <dbReference type="ARBA" id="ARBA00022729"/>
    </source>
</evidence>
<dbReference type="Pfam" id="PF04151">
    <property type="entry name" value="PPC"/>
    <property type="match status" value="1"/>
</dbReference>
<comment type="cofactor">
    <cofactor evidence="2">
        <name>Ca(2+)</name>
        <dbReference type="ChEBI" id="CHEBI:29108"/>
    </cofactor>
</comment>
<dbReference type="InterPro" id="IPR035986">
    <property type="entry name" value="PKD_dom_sf"/>
</dbReference>